<name>A0A4R9H6P3_9LEPT</name>
<dbReference type="EMBL" id="RQEY01000012">
    <property type="protein sequence ID" value="TGK41270.1"/>
    <property type="molecule type" value="Genomic_DNA"/>
</dbReference>
<dbReference type="RefSeq" id="WP_135773521.1">
    <property type="nucleotide sequence ID" value="NZ_RQEY01000012.1"/>
</dbReference>
<accession>A0A4R9H6P3</accession>
<dbReference type="Proteomes" id="UP000298097">
    <property type="component" value="Unassembled WGS sequence"/>
</dbReference>
<protein>
    <submittedName>
        <fullName evidence="1">Uncharacterized protein</fullName>
    </submittedName>
</protein>
<gene>
    <name evidence="1" type="ORF">EHO65_07535</name>
</gene>
<dbReference type="AlphaFoldDB" id="A0A4R9H6P3"/>
<keyword evidence="2" id="KW-1185">Reference proteome</keyword>
<reference evidence="1" key="1">
    <citation type="journal article" date="2019" name="PLoS Negl. Trop. Dis.">
        <title>Revisiting the worldwide diversity of Leptospira species in the environment.</title>
        <authorList>
            <person name="Vincent A.T."/>
            <person name="Schiettekatte O."/>
            <person name="Bourhy P."/>
            <person name="Veyrier F.J."/>
            <person name="Picardeau M."/>
        </authorList>
    </citation>
    <scope>NUCLEOTIDE SEQUENCE [LARGE SCALE GENOMIC DNA]</scope>
    <source>
        <strain evidence="1">201800301</strain>
    </source>
</reference>
<organism evidence="1 2">
    <name type="scientific">Leptospira andrefontaineae</name>
    <dbReference type="NCBI Taxonomy" id="2484976"/>
    <lineage>
        <taxon>Bacteria</taxon>
        <taxon>Pseudomonadati</taxon>
        <taxon>Spirochaetota</taxon>
        <taxon>Spirochaetia</taxon>
        <taxon>Leptospirales</taxon>
        <taxon>Leptospiraceae</taxon>
        <taxon>Leptospira</taxon>
    </lineage>
</organism>
<evidence type="ECO:0000313" key="2">
    <source>
        <dbReference type="Proteomes" id="UP000298097"/>
    </source>
</evidence>
<evidence type="ECO:0000313" key="1">
    <source>
        <dbReference type="EMBL" id="TGK41270.1"/>
    </source>
</evidence>
<comment type="caution">
    <text evidence="1">The sequence shown here is derived from an EMBL/GenBank/DDBJ whole genome shotgun (WGS) entry which is preliminary data.</text>
</comment>
<proteinExistence type="predicted"/>
<sequence>MNKKAKIILSIIFIFGLFSFVTCEDGKEDSTIQSLLMVNILTAQPNDLSVQVQGNCGTCANFDLRIYEGSGCSGSAIQTQLSIDPSTATYTFADLPGGLTYSLQFTDGTDTECDNFYVNGSGHASYCGVYYSSTFFSGISCI</sequence>